<dbReference type="OrthoDB" id="10310846at2759"/>
<sequence>MFMIPYTIQAFSESSSTLVHMQAECLCYTCFVPNVAYVRRTEKMPLSVVSGT</sequence>
<dbReference type="Proteomes" id="UP000016936">
    <property type="component" value="Unassembled WGS sequence"/>
</dbReference>
<evidence type="ECO:0000313" key="1">
    <source>
        <dbReference type="EMBL" id="EMD92411.1"/>
    </source>
</evidence>
<keyword evidence="2" id="KW-1185">Reference proteome</keyword>
<protein>
    <submittedName>
        <fullName evidence="1">Uncharacterized protein</fullName>
    </submittedName>
</protein>
<gene>
    <name evidence="1" type="ORF">COCHEDRAFT_1021207</name>
</gene>
<proteinExistence type="predicted"/>
<name>M2UFE1_COCH5</name>
<evidence type="ECO:0000313" key="2">
    <source>
        <dbReference type="Proteomes" id="UP000016936"/>
    </source>
</evidence>
<dbReference type="HOGENOM" id="CLU_3087076_0_0_1"/>
<dbReference type="AlphaFoldDB" id="M2UFE1"/>
<organism evidence="1 2">
    <name type="scientific">Cochliobolus heterostrophus (strain C5 / ATCC 48332 / race O)</name>
    <name type="common">Southern corn leaf blight fungus</name>
    <name type="synonym">Bipolaris maydis</name>
    <dbReference type="NCBI Taxonomy" id="701091"/>
    <lineage>
        <taxon>Eukaryota</taxon>
        <taxon>Fungi</taxon>
        <taxon>Dikarya</taxon>
        <taxon>Ascomycota</taxon>
        <taxon>Pezizomycotina</taxon>
        <taxon>Dothideomycetes</taxon>
        <taxon>Pleosporomycetidae</taxon>
        <taxon>Pleosporales</taxon>
        <taxon>Pleosporineae</taxon>
        <taxon>Pleosporaceae</taxon>
        <taxon>Bipolaris</taxon>
    </lineage>
</organism>
<dbReference type="EMBL" id="KB445575">
    <property type="protein sequence ID" value="EMD92411.1"/>
    <property type="molecule type" value="Genomic_DNA"/>
</dbReference>
<reference evidence="1 2" key="1">
    <citation type="journal article" date="2012" name="PLoS Pathog.">
        <title>Diverse lifestyles and strategies of plant pathogenesis encoded in the genomes of eighteen Dothideomycetes fungi.</title>
        <authorList>
            <person name="Ohm R.A."/>
            <person name="Feau N."/>
            <person name="Henrissat B."/>
            <person name="Schoch C.L."/>
            <person name="Horwitz B.A."/>
            <person name="Barry K.W."/>
            <person name="Condon B.J."/>
            <person name="Copeland A.C."/>
            <person name="Dhillon B."/>
            <person name="Glaser F."/>
            <person name="Hesse C.N."/>
            <person name="Kosti I."/>
            <person name="LaButti K."/>
            <person name="Lindquist E.A."/>
            <person name="Lucas S."/>
            <person name="Salamov A.A."/>
            <person name="Bradshaw R.E."/>
            <person name="Ciuffetti L."/>
            <person name="Hamelin R.C."/>
            <person name="Kema G.H.J."/>
            <person name="Lawrence C."/>
            <person name="Scott J.A."/>
            <person name="Spatafora J.W."/>
            <person name="Turgeon B.G."/>
            <person name="de Wit P.J.G.M."/>
            <person name="Zhong S."/>
            <person name="Goodwin S.B."/>
            <person name="Grigoriev I.V."/>
        </authorList>
    </citation>
    <scope>NUCLEOTIDE SEQUENCE [LARGE SCALE GENOMIC DNA]</scope>
    <source>
        <strain evidence="2">C5 / ATCC 48332 / race O</strain>
    </source>
</reference>
<accession>M2UFE1</accession>
<reference evidence="2" key="2">
    <citation type="journal article" date="2013" name="PLoS Genet.">
        <title>Comparative genome structure, secondary metabolite, and effector coding capacity across Cochliobolus pathogens.</title>
        <authorList>
            <person name="Condon B.J."/>
            <person name="Leng Y."/>
            <person name="Wu D."/>
            <person name="Bushley K.E."/>
            <person name="Ohm R.A."/>
            <person name="Otillar R."/>
            <person name="Martin J."/>
            <person name="Schackwitz W."/>
            <person name="Grimwood J."/>
            <person name="MohdZainudin N."/>
            <person name="Xue C."/>
            <person name="Wang R."/>
            <person name="Manning V.A."/>
            <person name="Dhillon B."/>
            <person name="Tu Z.J."/>
            <person name="Steffenson B.J."/>
            <person name="Salamov A."/>
            <person name="Sun H."/>
            <person name="Lowry S."/>
            <person name="LaButti K."/>
            <person name="Han J."/>
            <person name="Copeland A."/>
            <person name="Lindquist E."/>
            <person name="Barry K."/>
            <person name="Schmutz J."/>
            <person name="Baker S.E."/>
            <person name="Ciuffetti L.M."/>
            <person name="Grigoriev I.V."/>
            <person name="Zhong S."/>
            <person name="Turgeon B.G."/>
        </authorList>
    </citation>
    <scope>NUCLEOTIDE SEQUENCE [LARGE SCALE GENOMIC DNA]</scope>
    <source>
        <strain evidence="2">C5 / ATCC 48332 / race O</strain>
    </source>
</reference>